<name>A0A176WP55_MARPO</name>
<evidence type="ECO:0000313" key="1">
    <source>
        <dbReference type="EMBL" id="OAE34897.1"/>
    </source>
</evidence>
<keyword evidence="2" id="KW-1185">Reference proteome</keyword>
<dbReference type="AlphaFoldDB" id="A0A176WP55"/>
<proteinExistence type="predicted"/>
<protein>
    <submittedName>
        <fullName evidence="1">Uncharacterized protein</fullName>
    </submittedName>
</protein>
<dbReference type="EMBL" id="LVLJ01000305">
    <property type="protein sequence ID" value="OAE34897.1"/>
    <property type="molecule type" value="Genomic_DNA"/>
</dbReference>
<organism evidence="1 2">
    <name type="scientific">Marchantia polymorpha subsp. ruderalis</name>
    <dbReference type="NCBI Taxonomy" id="1480154"/>
    <lineage>
        <taxon>Eukaryota</taxon>
        <taxon>Viridiplantae</taxon>
        <taxon>Streptophyta</taxon>
        <taxon>Embryophyta</taxon>
        <taxon>Marchantiophyta</taxon>
        <taxon>Marchantiopsida</taxon>
        <taxon>Marchantiidae</taxon>
        <taxon>Marchantiales</taxon>
        <taxon>Marchantiaceae</taxon>
        <taxon>Marchantia</taxon>
    </lineage>
</organism>
<accession>A0A176WP55</accession>
<evidence type="ECO:0000313" key="2">
    <source>
        <dbReference type="Proteomes" id="UP000077202"/>
    </source>
</evidence>
<sequence length="598" mass="66645">MDSGFKTVDLGSRLELPTRRCRPGELKPIAALEEFLQQHLIRIQSGDFVMQYPDVETLVQLWISKGEGSCGKEELLAALDGDVSSYNANKRMKVRRKVLEAVGRWMSGREFNAATLMILAHMKLGATDFKSFMKMLQLQNVSIETPMSSLLDHSLHRLYRRVLRRAHSIRSLTIKSGYPTEEKSGSDTEFVELQILHDLALSFCANPRPGLQELIIYNLSTDIASKVISHCAPTLERLTFHCAPTFATVRSVVYSGIVWKSGVVRPGAKELADSLYAALKVCTKLQFFEVGLVAHHGHSGYADHLQERKIGEALVRAFAGESSNLRLRKLSLHCSLSLIDILPELISSTNIPQFSCTCTIHHGVELPTSAQWENLGSILQNRQSSGLHSLTFNLCVQFAAYVDGSDIRSKSLWSYKVMEGIQNLWMASKCSSSLSMDIKIIRSRMEPPMKEGCTLLWALNPEHTFVKKITLAGLSVDGSSFQAAISKLGLSRSIKCLIVENAEGARGQRITLNNRPGPTNQSEKANVHEHLIVSKYRIELSGMSDSLNSTLMSESSRCLHMQSTEYTSEPSIRDNSALTLGIVMIYLRIWMCCPSRLH</sequence>
<dbReference type="Proteomes" id="UP000077202">
    <property type="component" value="Unassembled WGS sequence"/>
</dbReference>
<reference evidence="1" key="1">
    <citation type="submission" date="2016-03" db="EMBL/GenBank/DDBJ databases">
        <title>Mechanisms controlling the formation of the plant cell surface in tip-growing cells are functionally conserved among land plants.</title>
        <authorList>
            <person name="Honkanen S."/>
            <person name="Jones V.A."/>
            <person name="Morieri G."/>
            <person name="Champion C."/>
            <person name="Hetherington A.J."/>
            <person name="Kelly S."/>
            <person name="Saint-Marcoux D."/>
            <person name="Proust H."/>
            <person name="Prescott H."/>
            <person name="Dolan L."/>
        </authorList>
    </citation>
    <scope>NUCLEOTIDE SEQUENCE [LARGE SCALE GENOMIC DNA]</scope>
    <source>
        <tissue evidence="1">Whole gametophyte</tissue>
    </source>
</reference>
<gene>
    <name evidence="1" type="ORF">AXG93_1587s1280</name>
</gene>
<comment type="caution">
    <text evidence="1">The sequence shown here is derived from an EMBL/GenBank/DDBJ whole genome shotgun (WGS) entry which is preliminary data.</text>
</comment>